<feature type="transmembrane region" description="Helical" evidence="1">
    <location>
        <begin position="12"/>
        <end position="31"/>
    </location>
</feature>
<accession>A0ABV5KT18</accession>
<dbReference type="RefSeq" id="WP_377497593.1">
    <property type="nucleotide sequence ID" value="NZ_JBHMDO010000033.1"/>
</dbReference>
<evidence type="ECO:0000256" key="1">
    <source>
        <dbReference type="SAM" id="Phobius"/>
    </source>
</evidence>
<keyword evidence="3" id="KW-1185">Reference proteome</keyword>
<name>A0ABV5KT18_9BACL</name>
<evidence type="ECO:0000313" key="3">
    <source>
        <dbReference type="Proteomes" id="UP001589747"/>
    </source>
</evidence>
<keyword evidence="1" id="KW-0812">Transmembrane</keyword>
<gene>
    <name evidence="2" type="ORF">ACFFSY_20750</name>
</gene>
<organism evidence="2 3">
    <name type="scientific">Paenibacillus aurantiacus</name>
    <dbReference type="NCBI Taxonomy" id="1936118"/>
    <lineage>
        <taxon>Bacteria</taxon>
        <taxon>Bacillati</taxon>
        <taxon>Bacillota</taxon>
        <taxon>Bacilli</taxon>
        <taxon>Bacillales</taxon>
        <taxon>Paenibacillaceae</taxon>
        <taxon>Paenibacillus</taxon>
    </lineage>
</organism>
<feature type="transmembrane region" description="Helical" evidence="1">
    <location>
        <begin position="92"/>
        <end position="120"/>
    </location>
</feature>
<sequence>MDRGAWGLLISRKMVSATISSCVLVMLVAFLDANARQEEGAYVRDFAFGITFVIVYAWPAVFIYGTFSSIVSELISRRIVPRSVSRSSTLRLCISAALHLIFGIVLGTVSLLAAAIFFAVDTGLAAAGGRFGGLSVLKSLLLPIALFGSSGIVAMLAS</sequence>
<keyword evidence="1" id="KW-0472">Membrane</keyword>
<dbReference type="EMBL" id="JBHMDO010000033">
    <property type="protein sequence ID" value="MFB9328367.1"/>
    <property type="molecule type" value="Genomic_DNA"/>
</dbReference>
<feature type="transmembrane region" description="Helical" evidence="1">
    <location>
        <begin position="140"/>
        <end position="157"/>
    </location>
</feature>
<feature type="transmembrane region" description="Helical" evidence="1">
    <location>
        <begin position="46"/>
        <end position="71"/>
    </location>
</feature>
<dbReference type="Proteomes" id="UP001589747">
    <property type="component" value="Unassembled WGS sequence"/>
</dbReference>
<reference evidence="2 3" key="1">
    <citation type="submission" date="2024-09" db="EMBL/GenBank/DDBJ databases">
        <authorList>
            <person name="Sun Q."/>
            <person name="Mori K."/>
        </authorList>
    </citation>
    <scope>NUCLEOTIDE SEQUENCE [LARGE SCALE GENOMIC DNA]</scope>
    <source>
        <strain evidence="2 3">TISTR 2452</strain>
    </source>
</reference>
<proteinExistence type="predicted"/>
<evidence type="ECO:0000313" key="2">
    <source>
        <dbReference type="EMBL" id="MFB9328367.1"/>
    </source>
</evidence>
<comment type="caution">
    <text evidence="2">The sequence shown here is derived from an EMBL/GenBank/DDBJ whole genome shotgun (WGS) entry which is preliminary data.</text>
</comment>
<protein>
    <submittedName>
        <fullName evidence="2">Uncharacterized protein</fullName>
    </submittedName>
</protein>
<keyword evidence="1" id="KW-1133">Transmembrane helix</keyword>